<dbReference type="GeneTree" id="ENSGT00900000143551"/>
<organism evidence="2 3">
    <name type="scientific">Equus asinus</name>
    <name type="common">Donkey</name>
    <name type="synonym">Equus africanus asinus</name>
    <dbReference type="NCBI Taxonomy" id="9793"/>
    <lineage>
        <taxon>Eukaryota</taxon>
        <taxon>Metazoa</taxon>
        <taxon>Chordata</taxon>
        <taxon>Craniata</taxon>
        <taxon>Vertebrata</taxon>
        <taxon>Euteleostomi</taxon>
        <taxon>Mammalia</taxon>
        <taxon>Eutheria</taxon>
        <taxon>Laurasiatheria</taxon>
        <taxon>Perissodactyla</taxon>
        <taxon>Equidae</taxon>
        <taxon>Equus</taxon>
    </lineage>
</organism>
<feature type="region of interest" description="Disordered" evidence="1">
    <location>
        <begin position="137"/>
        <end position="157"/>
    </location>
</feature>
<keyword evidence="3" id="KW-1185">Reference proteome</keyword>
<dbReference type="Ensembl" id="ENSEAST00005016259.2">
    <property type="protein sequence ID" value="ENSEASP00005014945.2"/>
    <property type="gene ID" value="ENSEASG00005010451.2"/>
</dbReference>
<evidence type="ECO:0000313" key="2">
    <source>
        <dbReference type="Ensembl" id="ENSEASP00005014945.2"/>
    </source>
</evidence>
<proteinExistence type="predicted"/>
<reference evidence="2" key="3">
    <citation type="submission" date="2025-09" db="UniProtKB">
        <authorList>
            <consortium name="Ensembl"/>
        </authorList>
    </citation>
    <scope>IDENTIFICATION</scope>
</reference>
<reference evidence="2" key="2">
    <citation type="submission" date="2025-08" db="UniProtKB">
        <authorList>
            <consortium name="Ensembl"/>
        </authorList>
    </citation>
    <scope>IDENTIFICATION</scope>
</reference>
<protein>
    <submittedName>
        <fullName evidence="2">Uncharacterized protein</fullName>
    </submittedName>
</protein>
<dbReference type="AlphaFoldDB" id="A0A8C4LPI1"/>
<feature type="region of interest" description="Disordered" evidence="1">
    <location>
        <begin position="174"/>
        <end position="198"/>
    </location>
</feature>
<name>A0A8C4LPI1_EQUAS</name>
<evidence type="ECO:0000313" key="3">
    <source>
        <dbReference type="Proteomes" id="UP000694387"/>
    </source>
</evidence>
<sequence length="299" mass="32161">MPIRKGPYQYRNPVIIQRWCCVLHDPDTVGEEEETVLTHAPHDQKFAQEEEEVGNFVEDRHSAGEGEKQEEGVPGRGAEVGAVDGNLQGGIPVEEFDKLLQTPEAAFKTGHEELGKPACTFQALIQVLQHHSGDLHNGQNEGAKGQGACVRPAEGGEEREGRQVVWLVEGPVVGGEGPSQRDLAQGQHEVGQPEEHEDIEDLQAQQGPVVARLPAIEGELAVGAGAQVGFVGGGESLREGRRAGSQHRGQGFRVALGIKAGSGRPWCGTGVMGIRIKSRDWGFKIGAYKRGSRSNGRDR</sequence>
<dbReference type="Proteomes" id="UP000694387">
    <property type="component" value="Chromosome 20"/>
</dbReference>
<accession>A0A8C4LPI1</accession>
<reference evidence="2 3" key="1">
    <citation type="journal article" date="2020" name="Nat. Commun.">
        <title>Donkey genomes provide new insights into domestication and selection for coat color.</title>
        <authorList>
            <person name="Wang"/>
            <person name="C."/>
            <person name="Li"/>
            <person name="H."/>
            <person name="Guo"/>
            <person name="Y."/>
            <person name="Huang"/>
            <person name="J."/>
            <person name="Sun"/>
            <person name="Y."/>
            <person name="Min"/>
            <person name="J."/>
            <person name="Wang"/>
            <person name="J."/>
            <person name="Fang"/>
            <person name="X."/>
            <person name="Zhao"/>
            <person name="Z."/>
            <person name="Wang"/>
            <person name="S."/>
            <person name="Zhang"/>
            <person name="Y."/>
            <person name="Liu"/>
            <person name="Q."/>
            <person name="Jiang"/>
            <person name="Q."/>
            <person name="Wang"/>
            <person name="X."/>
            <person name="Guo"/>
            <person name="Y."/>
            <person name="Yang"/>
            <person name="C."/>
            <person name="Wang"/>
            <person name="Y."/>
            <person name="Tian"/>
            <person name="F."/>
            <person name="Zhuang"/>
            <person name="G."/>
            <person name="Fan"/>
            <person name="Y."/>
            <person name="Gao"/>
            <person name="Q."/>
            <person name="Li"/>
            <person name="Y."/>
            <person name="Ju"/>
            <person name="Z."/>
            <person name="Li"/>
            <person name="J."/>
            <person name="Li"/>
            <person name="R."/>
            <person name="Hou"/>
            <person name="M."/>
            <person name="Yang"/>
            <person name="G."/>
            <person name="Liu"/>
            <person name="G."/>
            <person name="Liu"/>
            <person name="W."/>
            <person name="Guo"/>
            <person name="J."/>
            <person name="Pan"/>
            <person name="S."/>
            <person name="Fan"/>
            <person name="G."/>
            <person name="Zhang"/>
            <person name="W."/>
            <person name="Zhang"/>
            <person name="R."/>
            <person name="Yu"/>
            <person name="J."/>
            <person name="Zhang"/>
            <person name="X."/>
            <person name="Yin"/>
            <person name="Q."/>
            <person name="Ji"/>
            <person name="C."/>
            <person name="Jin"/>
            <person name="Y."/>
            <person name="Yue"/>
            <person name="G."/>
            <person name="Liu"/>
            <person name="M."/>
            <person name="Xu"/>
            <person name="J."/>
            <person name="Liu"/>
            <person name="S."/>
            <person name="Jordana"/>
            <person name="J."/>
            <person name="Noce"/>
            <person name="A."/>
            <person name="Amills"/>
            <person name="M."/>
            <person name="Wu"/>
            <person name="D.D."/>
            <person name="Li"/>
            <person name="S."/>
            <person name="Zhou"/>
            <person name="X. and Zhong"/>
            <person name="J."/>
        </authorList>
    </citation>
    <scope>NUCLEOTIDE SEQUENCE [LARGE SCALE GENOMIC DNA]</scope>
</reference>
<evidence type="ECO:0000256" key="1">
    <source>
        <dbReference type="SAM" id="MobiDB-lite"/>
    </source>
</evidence>